<dbReference type="InterPro" id="IPR024372">
    <property type="entry name" value="Ecm29_N"/>
</dbReference>
<feature type="region of interest" description="Disordered" evidence="5">
    <location>
        <begin position="1635"/>
        <end position="1659"/>
    </location>
</feature>
<evidence type="ECO:0000313" key="9">
    <source>
        <dbReference type="Proteomes" id="UP001145021"/>
    </source>
</evidence>
<dbReference type="Gene3D" id="1.25.10.10">
    <property type="entry name" value="Leucine-rich Repeat Variant"/>
    <property type="match status" value="2"/>
</dbReference>
<evidence type="ECO:0000259" key="7">
    <source>
        <dbReference type="Pfam" id="PF24492"/>
    </source>
</evidence>
<evidence type="ECO:0000256" key="4">
    <source>
        <dbReference type="ARBA" id="ARBA00022942"/>
    </source>
</evidence>
<dbReference type="GO" id="GO:0036503">
    <property type="term" value="P:ERAD pathway"/>
    <property type="evidence" value="ECO:0007669"/>
    <property type="project" value="TreeGrafter"/>
</dbReference>
<dbReference type="GO" id="GO:0005737">
    <property type="term" value="C:cytoplasm"/>
    <property type="evidence" value="ECO:0007669"/>
    <property type="project" value="UniProtKB-SubCell"/>
</dbReference>
<dbReference type="GO" id="GO:0043248">
    <property type="term" value="P:proteasome assembly"/>
    <property type="evidence" value="ECO:0007669"/>
    <property type="project" value="InterPro"/>
</dbReference>
<feature type="domain" description="Proteasome adapter and scaffold protein ECM29 HEAT-repeat" evidence="7">
    <location>
        <begin position="1362"/>
        <end position="1523"/>
    </location>
</feature>
<dbReference type="GO" id="GO:0000502">
    <property type="term" value="C:proteasome complex"/>
    <property type="evidence" value="ECO:0007669"/>
    <property type="project" value="UniProtKB-KW"/>
</dbReference>
<evidence type="ECO:0000259" key="6">
    <source>
        <dbReference type="Pfam" id="PF13001"/>
    </source>
</evidence>
<proteinExistence type="predicted"/>
<sequence length="1944" mass="212673">MTDTADIELLDNLAMRFAMANSEDKLQKLITTLLVPLLEKLDTAGASVKTKVIGLLSLINRKVKSNSGITIPTEALAQSTFSKPSNEFSQSFKLMYLPIAVERSDKHQLLSIIPQILDGISGRPVAQITILVNAIFTAIGDEQLKALGFSTGPLYRALVFLRYATDLFMFNPIQATSQPSSTPVAAGLSFSAQCIVTNDLKAPWTFDSKKLENVKQKLLQIISSDLAFPVNMPEVVHEQRLLALACASCDPFFARISSDAKDSIKRLCPVNFDSNTFVRAAFEKMLGSGKDNNRRFPVTVAIRLRIFSYLSKSKVAASTFPECMDVISNSLFGSDTSSSLRRQGIAFLQWVIRSASQDALDNNAANLLQLVRRIIDDSNDSGPGSVINDDIIRGSAFVAWGNLAKRVSLLVSDDLETLWTMFSAFDTEPNAIHLSIQEALLALLPAYKPGRLSRQAESKLLDFLDSQMRSSIHQARYCAIRYSISAFSFATIEARWLCMLGLADSKHEVRLLSHSGLLIPALSKIPNEGADSLPELVDVIGFLHSKVYSALNQGSGEQRVDSGHLNALNSLVYGGIIDFVRSLLLATGLIRLNASFSDSGDISAYLLNFSDLDLGTHQLSTQPLRKSMQLALDSLNCKCEPSNRSASLAWMRIIEVALTNSRISESTAFVKSFGCLVELFSLGSPELAISFFGSRDLLLPFLESRDYIVQRYAAQALAIVYAVKLQAIDQRDSQLDSELWNDQVVSFMNGFLETSNQKEQPRLLDRIHGSILAMSHIALGLVVAQKSLQKTWSKLGILRLGETIDKIYLSLTQKIQTLNKSTAFPSTAVSLCMAIGACGMVSLANNDRDKQLDEPSDSDKSTLSAIVNIGKQANTVKLQDAAFDGLSRLVLGSPSLDKVFIESMRSLAHQVSKKTIDLHFRIGRTVAIAIGGFKCTLVELGWTFPLDPANIFSKQQLEANTRALEMALDLLVNSMAISTNLQDRQAAVVWILSLVQMCPDMSQITPWLPRLHSCVCTLLTDRDDFTRELASNALALIYDRGNSLSRDDMMISLKALFGSGNEKPEDTTGLAAEREAAGQQQRVAEVRAINPTFKSILSLALDMRNPALFYPLVQLATQTPANNNSSGSSSSSSDTSGNGISGRYGSAYGLAVNVERACTAVQPYIRPIIPKLFRCTFDPNPQTQAAMKGIWHSLLKFKSVKSDNQDISDKNADTNTDTDQRMTEIFWDLIIEECLTSMGRFEWQTRESGCNALASALSGASSERIMPYLERIWQMSFRALDDIKATVRESGLKACQSLATSTVAWCTPRVPANSKHDQQARSIMAIVVPFLVDKGIVSDAEDVQKFSLRLTLKLCRASGEYLSPFVPAIVERLLETLSNMEPQAANYLTFHTNEHSMSAEQLESLRLGAVKSSPIMQGIELALENITAEGMADLVPRLQNIIRHGIGLATRAGCARAIAVLCVKDAAIVEPHSAPLVKAISGSLTESSALQRKAWASAIGYMTGMLSPGMMRNLLKHLEKTYFNKYESEVRSVSAQVLQQIARNCPEKLHQQGSEVAGTAAFIMFGCSDANADIAEAFQDTWQELAAGIGADAVEKQLVDLLALPLKQLFDDRWSCRVQSAKVIEDITKKLERTASKKTSEQMTIDNNNSSNGLGTNDNDNDNDALKTVALATIPELIRASQGGMWPGKEHVLGCLVHVCVANAHSFIDGDIQESAAISIETFLAVCDILTKQLSLGNVQYQRSVTEHYINLIEALKPRDIYSRVVECLMVIVQQQEVAAGPGSTDSSKMDTDEPMRQPQRLMLVASATKALLLTLPRDRTLTEEEAKRLSEILRHNAQNGVWNVRVASLNGLSDLVHHCAGSEFAAIDIEAVLEATRECAIDGKYLAVRAAALGVLEALFAALNTAEAPSDYAAWRSKAHAVLKLLAEDPVPSIADRAKELSM</sequence>
<dbReference type="Pfam" id="PF13001">
    <property type="entry name" value="ECM29_N"/>
    <property type="match status" value="1"/>
</dbReference>
<dbReference type="GO" id="GO:0060090">
    <property type="term" value="F:molecular adaptor activity"/>
    <property type="evidence" value="ECO:0007669"/>
    <property type="project" value="InterPro"/>
</dbReference>
<dbReference type="PANTHER" id="PTHR23346:SF19">
    <property type="entry name" value="PROTEASOME ADAPTER AND SCAFFOLD PROTEIN ECM29"/>
    <property type="match status" value="1"/>
</dbReference>
<dbReference type="EMBL" id="JANBOH010000459">
    <property type="protein sequence ID" value="KAJ1642172.1"/>
    <property type="molecule type" value="Genomic_DNA"/>
</dbReference>
<feature type="compositionally biased region" description="Low complexity" evidence="5">
    <location>
        <begin position="1646"/>
        <end position="1658"/>
    </location>
</feature>
<dbReference type="Proteomes" id="UP001145021">
    <property type="component" value="Unassembled WGS sequence"/>
</dbReference>
<dbReference type="SUPFAM" id="SSF48371">
    <property type="entry name" value="ARM repeat"/>
    <property type="match status" value="3"/>
</dbReference>
<reference evidence="8" key="1">
    <citation type="submission" date="2022-07" db="EMBL/GenBank/DDBJ databases">
        <title>Phylogenomic reconstructions and comparative analyses of Kickxellomycotina fungi.</title>
        <authorList>
            <person name="Reynolds N.K."/>
            <person name="Stajich J.E."/>
            <person name="Barry K."/>
            <person name="Grigoriev I.V."/>
            <person name="Crous P."/>
            <person name="Smith M.E."/>
        </authorList>
    </citation>
    <scope>NUCLEOTIDE SEQUENCE</scope>
    <source>
        <strain evidence="8">NBRC 105413</strain>
    </source>
</reference>
<evidence type="ECO:0000256" key="2">
    <source>
        <dbReference type="ARBA" id="ARBA00022490"/>
    </source>
</evidence>
<dbReference type="PANTHER" id="PTHR23346">
    <property type="entry name" value="TRANSLATIONAL ACTIVATOR GCN1-RELATED"/>
    <property type="match status" value="1"/>
</dbReference>
<keyword evidence="3" id="KW-0677">Repeat</keyword>
<keyword evidence="4 8" id="KW-0647">Proteasome</keyword>
<evidence type="ECO:0000313" key="8">
    <source>
        <dbReference type="EMBL" id="KAJ1642172.1"/>
    </source>
</evidence>
<evidence type="ECO:0000256" key="3">
    <source>
        <dbReference type="ARBA" id="ARBA00022737"/>
    </source>
</evidence>
<evidence type="ECO:0000256" key="1">
    <source>
        <dbReference type="ARBA" id="ARBA00004496"/>
    </source>
</evidence>
<dbReference type="InterPro" id="IPR055443">
    <property type="entry name" value="HEAT_ECM29"/>
</dbReference>
<name>A0A9W7XG17_9FUNG</name>
<keyword evidence="9" id="KW-1185">Reference proteome</keyword>
<dbReference type="Pfam" id="PF24492">
    <property type="entry name" value="HEAT_ECM29"/>
    <property type="match status" value="1"/>
</dbReference>
<dbReference type="InterPro" id="IPR016024">
    <property type="entry name" value="ARM-type_fold"/>
</dbReference>
<dbReference type="InterPro" id="IPR011989">
    <property type="entry name" value="ARM-like"/>
</dbReference>
<feature type="domain" description="Proteasome component Ecm29 N-terminal" evidence="6">
    <location>
        <begin position="10"/>
        <end position="501"/>
    </location>
</feature>
<comment type="caution">
    <text evidence="8">The sequence shown here is derived from an EMBL/GenBank/DDBJ whole genome shotgun (WGS) entry which is preliminary data.</text>
</comment>
<keyword evidence="2" id="KW-0963">Cytoplasm</keyword>
<dbReference type="GO" id="GO:0005634">
    <property type="term" value="C:nucleus"/>
    <property type="evidence" value="ECO:0007669"/>
    <property type="project" value="TreeGrafter"/>
</dbReference>
<accession>A0A9W7XG17</accession>
<organism evidence="8 9">
    <name type="scientific">Coemansia asiatica</name>
    <dbReference type="NCBI Taxonomy" id="1052880"/>
    <lineage>
        <taxon>Eukaryota</taxon>
        <taxon>Fungi</taxon>
        <taxon>Fungi incertae sedis</taxon>
        <taxon>Zoopagomycota</taxon>
        <taxon>Kickxellomycotina</taxon>
        <taxon>Kickxellomycetes</taxon>
        <taxon>Kickxellales</taxon>
        <taxon>Kickxellaceae</taxon>
        <taxon>Coemansia</taxon>
    </lineage>
</organism>
<gene>
    <name evidence="8" type="primary">ECM29</name>
    <name evidence="8" type="ORF">LPJ64_005954</name>
</gene>
<evidence type="ECO:0000256" key="5">
    <source>
        <dbReference type="SAM" id="MobiDB-lite"/>
    </source>
</evidence>
<protein>
    <submittedName>
        <fullName evidence="8">Proteasome component M29</fullName>
    </submittedName>
</protein>
<comment type="subcellular location">
    <subcellularLocation>
        <location evidence="1">Cytoplasm</location>
    </subcellularLocation>
</comment>